<sequence length="60" mass="7370">MREEILKFKVKLEIEVKKPVWVSDYSDEDQQREYWENRIKNDPYGEALDEKHEIESVEVE</sequence>
<reference evidence="1 2" key="1">
    <citation type="submission" date="2020-04" db="EMBL/GenBank/DDBJ databases">
        <title>The Epidemiology and Molecular Characteristics of Linezolid-Resistant Staphylococcus capitis in Huashan Hospital, Shanghai.</title>
        <authorList>
            <person name="Ding L."/>
            <person name="Li P."/>
            <person name="Yang Y."/>
            <person name="Lin D."/>
            <person name="Xu X."/>
        </authorList>
    </citation>
    <scope>NUCLEOTIDE SEQUENCE [LARGE SCALE GENOMIC DNA]</scope>
    <source>
        <strain evidence="1 2">17-84</strain>
    </source>
</reference>
<evidence type="ECO:0000313" key="1">
    <source>
        <dbReference type="EMBL" id="NMK55663.1"/>
    </source>
</evidence>
<dbReference type="EMBL" id="JABBMI010000112">
    <property type="protein sequence ID" value="NMK55663.1"/>
    <property type="molecule type" value="Genomic_DNA"/>
</dbReference>
<proteinExistence type="predicted"/>
<organism evidence="1 2">
    <name type="scientific">Staphylococcus capitis</name>
    <dbReference type="NCBI Taxonomy" id="29388"/>
    <lineage>
        <taxon>Bacteria</taxon>
        <taxon>Bacillati</taxon>
        <taxon>Bacillota</taxon>
        <taxon>Bacilli</taxon>
        <taxon>Bacillales</taxon>
        <taxon>Staphylococcaceae</taxon>
        <taxon>Staphylococcus</taxon>
    </lineage>
</organism>
<accession>A0ABX1SW86</accession>
<keyword evidence="2" id="KW-1185">Reference proteome</keyword>
<dbReference type="RefSeq" id="WP_168992803.1">
    <property type="nucleotide sequence ID" value="NZ_JABBMI010000112.1"/>
</dbReference>
<comment type="caution">
    <text evidence="1">The sequence shown here is derived from an EMBL/GenBank/DDBJ whole genome shotgun (WGS) entry which is preliminary data.</text>
</comment>
<dbReference type="Proteomes" id="UP000538955">
    <property type="component" value="Unassembled WGS sequence"/>
</dbReference>
<name>A0ABX1SW86_STACP</name>
<evidence type="ECO:0000313" key="2">
    <source>
        <dbReference type="Proteomes" id="UP000538955"/>
    </source>
</evidence>
<gene>
    <name evidence="1" type="ORF">HHM24_13155</name>
</gene>
<evidence type="ECO:0008006" key="3">
    <source>
        <dbReference type="Google" id="ProtNLM"/>
    </source>
</evidence>
<protein>
    <recommendedName>
        <fullName evidence="3">Phage protein</fullName>
    </recommendedName>
</protein>